<gene>
    <name evidence="2" type="ORF">THMIRHAT_00180</name>
</gene>
<evidence type="ECO:0000313" key="3">
    <source>
        <dbReference type="Proteomes" id="UP000501466"/>
    </source>
</evidence>
<dbReference type="EMBL" id="AP021888">
    <property type="protein sequence ID" value="BBP42272.1"/>
    <property type="molecule type" value="Genomic_DNA"/>
</dbReference>
<keyword evidence="1" id="KW-0732">Signal</keyword>
<evidence type="ECO:0000313" key="2">
    <source>
        <dbReference type="EMBL" id="BBP42272.1"/>
    </source>
</evidence>
<keyword evidence="3" id="KW-1185">Reference proteome</keyword>
<dbReference type="GO" id="GO:0005524">
    <property type="term" value="F:ATP binding"/>
    <property type="evidence" value="ECO:0007669"/>
    <property type="project" value="UniProtKB-KW"/>
</dbReference>
<dbReference type="SUPFAM" id="SSF63829">
    <property type="entry name" value="Calcium-dependent phosphotriesterase"/>
    <property type="match status" value="1"/>
</dbReference>
<feature type="chain" id="PRO_5026051838" evidence="1">
    <location>
        <begin position="26"/>
        <end position="296"/>
    </location>
</feature>
<accession>A0A6F8PJJ9</accession>
<dbReference type="InterPro" id="IPR011042">
    <property type="entry name" value="6-blade_b-propeller_TolB-like"/>
</dbReference>
<protein>
    <submittedName>
        <fullName evidence="2">ATP-binding protein</fullName>
    </submittedName>
</protein>
<feature type="signal peptide" evidence="1">
    <location>
        <begin position="1"/>
        <end position="25"/>
    </location>
</feature>
<name>A0A6F8PJJ9_9GAMM</name>
<organism evidence="2 3">
    <name type="scientific">Thiosulfativibrio zosterae</name>
    <dbReference type="NCBI Taxonomy" id="2675053"/>
    <lineage>
        <taxon>Bacteria</taxon>
        <taxon>Pseudomonadati</taxon>
        <taxon>Pseudomonadota</taxon>
        <taxon>Gammaproteobacteria</taxon>
        <taxon>Thiotrichales</taxon>
        <taxon>Piscirickettsiaceae</taxon>
        <taxon>Thiosulfativibrio</taxon>
    </lineage>
</organism>
<reference evidence="3" key="1">
    <citation type="submission" date="2019-11" db="EMBL/GenBank/DDBJ databases">
        <title>Isolation and characterization of two novel species in the genus Thiomicrorhabdus.</title>
        <authorList>
            <person name="Mochizuki J."/>
            <person name="Kojima H."/>
            <person name="Fukui M."/>
        </authorList>
    </citation>
    <scope>NUCLEOTIDE SEQUENCE [LARGE SCALE GENOMIC DNA]</scope>
    <source>
        <strain evidence="3">AkT22</strain>
    </source>
</reference>
<dbReference type="KEGG" id="tzo:THMIRHAT_00180"/>
<dbReference type="Proteomes" id="UP000501466">
    <property type="component" value="Chromosome"/>
</dbReference>
<sequence length="296" mass="31232">MSLKLKSLAGIFGLAFWAVGQNAFAQAEPIYVSDVGFATPESVEYNAADDVYLVANINGNPFDKDDNGFISKVSPDGTVLDLKWIDGANAQVNLNAPKGMQILGNRLYIADIDTVRVFELPSGKQLKDINIKGSTFLNGVSKADDNSVYVTDSGLAPGFTGSGADAIYKVSVNGKVIPIVKGVQLGKPNGVAAHDGGIIMGTFGSGKLVFMDAKGQTKAQMTLPGGRLDGLLSLDDGSIITSSWEAEAVFHISPNKAVKTLMDGLEAPADLGLDTQRNRVLIPMFKANEVVILPLN</sequence>
<keyword evidence="2" id="KW-0547">Nucleotide-binding</keyword>
<proteinExistence type="predicted"/>
<keyword evidence="2" id="KW-0067">ATP-binding</keyword>
<dbReference type="AlphaFoldDB" id="A0A6F8PJJ9"/>
<dbReference type="Gene3D" id="2.120.10.30">
    <property type="entry name" value="TolB, C-terminal domain"/>
    <property type="match status" value="1"/>
</dbReference>
<dbReference type="RefSeq" id="WP_173289536.1">
    <property type="nucleotide sequence ID" value="NZ_AP021888.1"/>
</dbReference>
<evidence type="ECO:0000256" key="1">
    <source>
        <dbReference type="SAM" id="SignalP"/>
    </source>
</evidence>